<dbReference type="Gene3D" id="1.20.140.40">
    <property type="entry name" value="Invertase/pectin methylesterase inhibitor family protein"/>
    <property type="match status" value="1"/>
</dbReference>
<dbReference type="InterPro" id="IPR006501">
    <property type="entry name" value="Pectinesterase_inhib_dom"/>
</dbReference>
<sequence length="55" mass="5734">MTAWSSSTTPLTSSRSLETVSPKAADGADDEDVLTWLSAALTNQDTCAEGLDGCR</sequence>
<reference evidence="3 4" key="1">
    <citation type="journal article" date="2020" name="Nat. Food">
        <title>A phased Vanilla planifolia genome enables genetic improvement of flavour and production.</title>
        <authorList>
            <person name="Hasing T."/>
            <person name="Tang H."/>
            <person name="Brym M."/>
            <person name="Khazi F."/>
            <person name="Huang T."/>
            <person name="Chambers A.H."/>
        </authorList>
    </citation>
    <scope>NUCLEOTIDE SEQUENCE [LARGE SCALE GENOMIC DNA]</scope>
    <source>
        <tissue evidence="3">Leaf</tissue>
    </source>
</reference>
<evidence type="ECO:0000313" key="3">
    <source>
        <dbReference type="EMBL" id="KAG0446812.1"/>
    </source>
</evidence>
<evidence type="ECO:0000256" key="1">
    <source>
        <dbReference type="SAM" id="MobiDB-lite"/>
    </source>
</evidence>
<dbReference type="InterPro" id="IPR035513">
    <property type="entry name" value="Invertase/methylesterase_inhib"/>
</dbReference>
<dbReference type="Proteomes" id="UP000639772">
    <property type="component" value="Unassembled WGS sequence"/>
</dbReference>
<comment type="caution">
    <text evidence="3">The sequence shown here is derived from an EMBL/GenBank/DDBJ whole genome shotgun (WGS) entry which is preliminary data.</text>
</comment>
<organism evidence="3 4">
    <name type="scientific">Vanilla planifolia</name>
    <name type="common">Vanilla</name>
    <dbReference type="NCBI Taxonomy" id="51239"/>
    <lineage>
        <taxon>Eukaryota</taxon>
        <taxon>Viridiplantae</taxon>
        <taxon>Streptophyta</taxon>
        <taxon>Embryophyta</taxon>
        <taxon>Tracheophyta</taxon>
        <taxon>Spermatophyta</taxon>
        <taxon>Magnoliopsida</taxon>
        <taxon>Liliopsida</taxon>
        <taxon>Asparagales</taxon>
        <taxon>Orchidaceae</taxon>
        <taxon>Vanilloideae</taxon>
        <taxon>Vanilleae</taxon>
        <taxon>Vanilla</taxon>
    </lineage>
</organism>
<protein>
    <recommendedName>
        <fullName evidence="2">Pectinesterase inhibitor domain-containing protein</fullName>
    </recommendedName>
</protein>
<feature type="region of interest" description="Disordered" evidence="1">
    <location>
        <begin position="1"/>
        <end position="28"/>
    </location>
</feature>
<evidence type="ECO:0000313" key="4">
    <source>
        <dbReference type="Proteomes" id="UP000639772"/>
    </source>
</evidence>
<dbReference type="Pfam" id="PF04043">
    <property type="entry name" value="PMEI"/>
    <property type="match status" value="1"/>
</dbReference>
<dbReference type="EMBL" id="JADCNM010000539">
    <property type="protein sequence ID" value="KAG0446812.1"/>
    <property type="molecule type" value="Genomic_DNA"/>
</dbReference>
<dbReference type="SUPFAM" id="SSF101148">
    <property type="entry name" value="Plant invertase/pectin methylesterase inhibitor"/>
    <property type="match status" value="1"/>
</dbReference>
<dbReference type="AlphaFoldDB" id="A0A835U3C7"/>
<name>A0A835U3C7_VANPL</name>
<dbReference type="GO" id="GO:0004857">
    <property type="term" value="F:enzyme inhibitor activity"/>
    <property type="evidence" value="ECO:0007669"/>
    <property type="project" value="InterPro"/>
</dbReference>
<dbReference type="OrthoDB" id="691801at2759"/>
<feature type="compositionally biased region" description="Low complexity" evidence="1">
    <location>
        <begin position="1"/>
        <end position="19"/>
    </location>
</feature>
<accession>A0A835U3C7</accession>
<evidence type="ECO:0000259" key="2">
    <source>
        <dbReference type="Pfam" id="PF04043"/>
    </source>
</evidence>
<feature type="domain" description="Pectinesterase inhibitor" evidence="2">
    <location>
        <begin position="15"/>
        <end position="52"/>
    </location>
</feature>
<gene>
    <name evidence="3" type="ORF">HPP92_028650</name>
</gene>
<proteinExistence type="predicted"/>